<dbReference type="EMBL" id="FNJB01000012">
    <property type="protein sequence ID" value="SDP71476.1"/>
    <property type="molecule type" value="Genomic_DNA"/>
</dbReference>
<evidence type="ECO:0000313" key="3">
    <source>
        <dbReference type="Proteomes" id="UP000199651"/>
    </source>
</evidence>
<gene>
    <name evidence="2" type="ORF">SAMN05192558_112165</name>
</gene>
<feature type="transmembrane region" description="Helical" evidence="1">
    <location>
        <begin position="82"/>
        <end position="99"/>
    </location>
</feature>
<keyword evidence="1" id="KW-0812">Transmembrane</keyword>
<organism evidence="2 3">
    <name type="scientific">Actinokineospora alba</name>
    <dbReference type="NCBI Taxonomy" id="504798"/>
    <lineage>
        <taxon>Bacteria</taxon>
        <taxon>Bacillati</taxon>
        <taxon>Actinomycetota</taxon>
        <taxon>Actinomycetes</taxon>
        <taxon>Pseudonocardiales</taxon>
        <taxon>Pseudonocardiaceae</taxon>
        <taxon>Actinokineospora</taxon>
    </lineage>
</organism>
<keyword evidence="1" id="KW-1133">Transmembrane helix</keyword>
<dbReference type="RefSeq" id="WP_091382418.1">
    <property type="nucleotide sequence ID" value="NZ_FNDV01000007.1"/>
</dbReference>
<reference evidence="3" key="1">
    <citation type="submission" date="2016-10" db="EMBL/GenBank/DDBJ databases">
        <authorList>
            <person name="Varghese N."/>
            <person name="Submissions S."/>
        </authorList>
    </citation>
    <scope>NUCLEOTIDE SEQUENCE [LARGE SCALE GENOMIC DNA]</scope>
    <source>
        <strain evidence="3">IBRC-M 10655</strain>
    </source>
</reference>
<keyword evidence="3" id="KW-1185">Reference proteome</keyword>
<sequence>MNLVDRAIAPGATRQEVLAGFGAALAGAVLALSLALDAHLPALSVAVVAVVAFDLFGGAVVNATDAAKRWYHGPGRTARHHLTFVALHIQPYLLAWTVPGVAWTAAAAIHGSALVGAVLVTVAPAPVRRPVAFAVTAFALTLTTSVVTLPPELGWFAPLLLIKLLLAHLLPEVASR</sequence>
<accession>A0A1H0V045</accession>
<feature type="transmembrane region" description="Helical" evidence="1">
    <location>
        <begin position="17"/>
        <end position="36"/>
    </location>
</feature>
<proteinExistence type="predicted"/>
<dbReference type="OrthoDB" id="1550909at2"/>
<dbReference type="Proteomes" id="UP000199651">
    <property type="component" value="Unassembled WGS sequence"/>
</dbReference>
<dbReference type="STRING" id="504798.SAMN05421871_107239"/>
<name>A0A1H0V045_9PSEU</name>
<keyword evidence="1" id="KW-0472">Membrane</keyword>
<evidence type="ECO:0000313" key="2">
    <source>
        <dbReference type="EMBL" id="SDP71476.1"/>
    </source>
</evidence>
<protein>
    <submittedName>
        <fullName evidence="2">Uncharacterized protein</fullName>
    </submittedName>
</protein>
<feature type="transmembrane region" description="Helical" evidence="1">
    <location>
        <begin position="105"/>
        <end position="124"/>
    </location>
</feature>
<dbReference type="AlphaFoldDB" id="A0A1H0V045"/>
<evidence type="ECO:0000256" key="1">
    <source>
        <dbReference type="SAM" id="Phobius"/>
    </source>
</evidence>
<feature type="transmembrane region" description="Helical" evidence="1">
    <location>
        <begin position="131"/>
        <end position="149"/>
    </location>
</feature>
<feature type="transmembrane region" description="Helical" evidence="1">
    <location>
        <begin position="42"/>
        <end position="61"/>
    </location>
</feature>